<protein>
    <recommendedName>
        <fullName evidence="4">U-box domain-containing protein</fullName>
    </recommendedName>
</protein>
<keyword evidence="3" id="KW-1185">Reference proteome</keyword>
<evidence type="ECO:0000256" key="1">
    <source>
        <dbReference type="SAM" id="MobiDB-lite"/>
    </source>
</evidence>
<name>A0ABN9SWH9_9DINO</name>
<proteinExistence type="predicted"/>
<evidence type="ECO:0000313" key="2">
    <source>
        <dbReference type="EMBL" id="CAK0836916.1"/>
    </source>
</evidence>
<dbReference type="Gene3D" id="3.30.40.10">
    <property type="entry name" value="Zinc/RING finger domain, C3HC4 (zinc finger)"/>
    <property type="match status" value="1"/>
</dbReference>
<evidence type="ECO:0000313" key="3">
    <source>
        <dbReference type="Proteomes" id="UP001189429"/>
    </source>
</evidence>
<feature type="region of interest" description="Disordered" evidence="1">
    <location>
        <begin position="118"/>
        <end position="139"/>
    </location>
</feature>
<dbReference type="SUPFAM" id="SSF57850">
    <property type="entry name" value="RING/U-box"/>
    <property type="match status" value="1"/>
</dbReference>
<organism evidence="2 3">
    <name type="scientific">Prorocentrum cordatum</name>
    <dbReference type="NCBI Taxonomy" id="2364126"/>
    <lineage>
        <taxon>Eukaryota</taxon>
        <taxon>Sar</taxon>
        <taxon>Alveolata</taxon>
        <taxon>Dinophyceae</taxon>
        <taxon>Prorocentrales</taxon>
        <taxon>Prorocentraceae</taxon>
        <taxon>Prorocentrum</taxon>
    </lineage>
</organism>
<dbReference type="Proteomes" id="UP001189429">
    <property type="component" value="Unassembled WGS sequence"/>
</dbReference>
<evidence type="ECO:0008006" key="4">
    <source>
        <dbReference type="Google" id="ProtNLM"/>
    </source>
</evidence>
<comment type="caution">
    <text evidence="2">The sequence shown here is derived from an EMBL/GenBank/DDBJ whole genome shotgun (WGS) entry which is preliminary data.</text>
</comment>
<gene>
    <name evidence="2" type="ORF">PCOR1329_LOCUS33272</name>
</gene>
<feature type="compositionally biased region" description="Basic and acidic residues" evidence="1">
    <location>
        <begin position="120"/>
        <end position="139"/>
    </location>
</feature>
<dbReference type="EMBL" id="CAUYUJ010013914">
    <property type="protein sequence ID" value="CAK0836916.1"/>
    <property type="molecule type" value="Genomic_DNA"/>
</dbReference>
<accession>A0ABN9SWH9</accession>
<sequence>MLATAAARQLARCCGGPGDDDASWDSAAEDDDPPDLLCPITGQLFVRPALLCGHAFERSAVHRWVERTGRHPVLQDIRCHVGAIREAPDLEALCRRFASSQGRGLRGGRRGLLRRLFVRGPREPPDSGASQRERPGGLA</sequence>
<reference evidence="2" key="1">
    <citation type="submission" date="2023-10" db="EMBL/GenBank/DDBJ databases">
        <authorList>
            <person name="Chen Y."/>
            <person name="Shah S."/>
            <person name="Dougan E. K."/>
            <person name="Thang M."/>
            <person name="Chan C."/>
        </authorList>
    </citation>
    <scope>NUCLEOTIDE SEQUENCE [LARGE SCALE GENOMIC DNA]</scope>
</reference>
<dbReference type="InterPro" id="IPR013083">
    <property type="entry name" value="Znf_RING/FYVE/PHD"/>
</dbReference>